<evidence type="ECO:0000313" key="1">
    <source>
        <dbReference type="EMBL" id="BCL25171.1"/>
    </source>
</evidence>
<keyword evidence="2" id="KW-1185">Reference proteome</keyword>
<protein>
    <submittedName>
        <fullName evidence="1">Uncharacterized protein</fullName>
    </submittedName>
</protein>
<reference evidence="1 2" key="1">
    <citation type="journal article" date="2014" name="Int. J. Syst. Evol. Microbiol.">
        <title>Complete genome sequence of Corynebacterium casei LMG S-19264T (=DSM 44701T), isolated from a smear-ripened cheese.</title>
        <authorList>
            <consortium name="US DOE Joint Genome Institute (JGI-PGF)"/>
            <person name="Walter F."/>
            <person name="Albersmeier A."/>
            <person name="Kalinowski J."/>
            <person name="Ruckert C."/>
        </authorList>
    </citation>
    <scope>NUCLEOTIDE SEQUENCE [LARGE SCALE GENOMIC DNA]</scope>
    <source>
        <strain evidence="1 2">JCM 4677</strain>
    </source>
</reference>
<evidence type="ECO:0000313" key="2">
    <source>
        <dbReference type="Proteomes" id="UP000516444"/>
    </source>
</evidence>
<dbReference type="RefSeq" id="WP_055509180.1">
    <property type="nucleotide sequence ID" value="NZ_AP023440.1"/>
</dbReference>
<name>A0A7G1NRT1_9ACTN</name>
<dbReference type="Proteomes" id="UP000516444">
    <property type="component" value="Chromosome"/>
</dbReference>
<accession>A0A7G1NRT1</accession>
<dbReference type="AlphaFoldDB" id="A0A7G1NRT1"/>
<dbReference type="OrthoDB" id="4485313at2"/>
<organism evidence="1 2">
    <name type="scientific">Streptomyces aurantiacus</name>
    <dbReference type="NCBI Taxonomy" id="47760"/>
    <lineage>
        <taxon>Bacteria</taxon>
        <taxon>Bacillati</taxon>
        <taxon>Actinomycetota</taxon>
        <taxon>Actinomycetes</taxon>
        <taxon>Kitasatosporales</taxon>
        <taxon>Streptomycetaceae</taxon>
        <taxon>Streptomyces</taxon>
        <taxon>Streptomyces aurantiacus group</taxon>
    </lineage>
</organism>
<dbReference type="KEGG" id="sgm:GCM10017557_00300"/>
<dbReference type="EMBL" id="AP023440">
    <property type="protein sequence ID" value="BCL25171.1"/>
    <property type="molecule type" value="Genomic_DNA"/>
</dbReference>
<proteinExistence type="predicted"/>
<gene>
    <name evidence="1" type="ORF">GCM10017557_00300</name>
</gene>
<sequence length="172" mass="18287">MPTTLLWVEYNRFTLVGPDAVTGTEELPYGNGLVAATADPPGGAVILTGLADGQVRVTARLLPSAPAVPLDNWQDAAIVALRWPGGPMRLLGADVVPPSALAFAPDQPPGVYGLLVAGRHRDDGETRGTEDPVEEYLIRLWPSASAEPARLLKATSETGAYWRQVEPGRRTP</sequence>